<feature type="region of interest" description="Disordered" evidence="1">
    <location>
        <begin position="1"/>
        <end position="24"/>
    </location>
</feature>
<comment type="caution">
    <text evidence="2">The sequence shown here is derived from an EMBL/GenBank/DDBJ whole genome shotgun (WGS) entry which is preliminary data.</text>
</comment>
<name>A0ABD2XKW6_9HYME</name>
<protein>
    <submittedName>
        <fullName evidence="2">Uncharacterized protein</fullName>
    </submittedName>
</protein>
<feature type="compositionally biased region" description="Polar residues" evidence="1">
    <location>
        <begin position="1"/>
        <end position="14"/>
    </location>
</feature>
<reference evidence="2 3" key="1">
    <citation type="journal article" date="2024" name="bioRxiv">
        <title>A reference genome for Trichogramma kaykai: A tiny desert-dwelling parasitoid wasp with competing sex-ratio distorters.</title>
        <authorList>
            <person name="Culotta J."/>
            <person name="Lindsey A.R."/>
        </authorList>
    </citation>
    <scope>NUCLEOTIDE SEQUENCE [LARGE SCALE GENOMIC DNA]</scope>
    <source>
        <strain evidence="2 3">KSX58</strain>
    </source>
</reference>
<dbReference type="Proteomes" id="UP001627154">
    <property type="component" value="Unassembled WGS sequence"/>
</dbReference>
<evidence type="ECO:0000256" key="1">
    <source>
        <dbReference type="SAM" id="MobiDB-lite"/>
    </source>
</evidence>
<keyword evidence="3" id="KW-1185">Reference proteome</keyword>
<dbReference type="EMBL" id="JBJJXI010000020">
    <property type="protein sequence ID" value="KAL3405678.1"/>
    <property type="molecule type" value="Genomic_DNA"/>
</dbReference>
<evidence type="ECO:0000313" key="3">
    <source>
        <dbReference type="Proteomes" id="UP001627154"/>
    </source>
</evidence>
<accession>A0ABD2XKW6</accession>
<sequence length="219" mass="24115">MSQDQCTDVISQGPTPDEDASIGAKRSYMEENFQTNPFYEATSTATAELAAASSPTSSLSHAVAAATAESMSQESINPESFASSYYAHTGAVPKGSGVGGGISSGAHVKMKKFKSATEELSESKETYSALLRMAAEPNRQNFNAFCEEKRDQLREVREESTKLLELRAIARQLHNDLPTEDEKTPDLIEVKMQSVFQKLERMKLCLEQLEIAQDMKFQD</sequence>
<proteinExistence type="predicted"/>
<evidence type="ECO:0000313" key="2">
    <source>
        <dbReference type="EMBL" id="KAL3405678.1"/>
    </source>
</evidence>
<dbReference type="AlphaFoldDB" id="A0ABD2XKW6"/>
<gene>
    <name evidence="2" type="ORF">TKK_002040</name>
</gene>
<organism evidence="2 3">
    <name type="scientific">Trichogramma kaykai</name>
    <dbReference type="NCBI Taxonomy" id="54128"/>
    <lineage>
        <taxon>Eukaryota</taxon>
        <taxon>Metazoa</taxon>
        <taxon>Ecdysozoa</taxon>
        <taxon>Arthropoda</taxon>
        <taxon>Hexapoda</taxon>
        <taxon>Insecta</taxon>
        <taxon>Pterygota</taxon>
        <taxon>Neoptera</taxon>
        <taxon>Endopterygota</taxon>
        <taxon>Hymenoptera</taxon>
        <taxon>Apocrita</taxon>
        <taxon>Proctotrupomorpha</taxon>
        <taxon>Chalcidoidea</taxon>
        <taxon>Trichogrammatidae</taxon>
        <taxon>Trichogramma</taxon>
    </lineage>
</organism>